<dbReference type="SUPFAM" id="SSF54171">
    <property type="entry name" value="DNA-binding domain"/>
    <property type="match status" value="1"/>
</dbReference>
<reference evidence="12 13" key="1">
    <citation type="submission" date="2023-12" db="EMBL/GenBank/DDBJ databases">
        <title>A high-quality genome assembly for Dillenia turbinata (Dilleniales).</title>
        <authorList>
            <person name="Chanderbali A."/>
        </authorList>
    </citation>
    <scope>NUCLEOTIDE SEQUENCE [LARGE SCALE GENOMIC DNA]</scope>
    <source>
        <strain evidence="12">LSX21</strain>
        <tissue evidence="12">Leaf</tissue>
    </source>
</reference>
<evidence type="ECO:0000256" key="8">
    <source>
        <dbReference type="ARBA" id="ARBA00023242"/>
    </source>
</evidence>
<dbReference type="Proteomes" id="UP001370490">
    <property type="component" value="Unassembled WGS sequence"/>
</dbReference>
<gene>
    <name evidence="12" type="ORF">RJ641_030411</name>
</gene>
<protein>
    <submittedName>
        <fullName evidence="12">Methyl-CpG DNA binding</fullName>
    </submittedName>
</protein>
<dbReference type="InterPro" id="IPR011124">
    <property type="entry name" value="Znf_CW"/>
</dbReference>
<dbReference type="Gene3D" id="3.30.890.10">
    <property type="entry name" value="Methyl-cpg-binding Protein 2, Chain A"/>
    <property type="match status" value="1"/>
</dbReference>
<dbReference type="InterPro" id="IPR001739">
    <property type="entry name" value="Methyl_CpG_DNA-bd"/>
</dbReference>
<comment type="subcellular location">
    <subcellularLocation>
        <location evidence="1">Nucleus</location>
    </subcellularLocation>
</comment>
<accession>A0AAN8VV80</accession>
<feature type="domain" description="CW-type" evidence="11">
    <location>
        <begin position="9"/>
        <end position="64"/>
    </location>
</feature>
<evidence type="ECO:0000313" key="12">
    <source>
        <dbReference type="EMBL" id="KAK6940880.1"/>
    </source>
</evidence>
<keyword evidence="4" id="KW-0862">Zinc</keyword>
<keyword evidence="2" id="KW-0479">Metal-binding</keyword>
<evidence type="ECO:0000256" key="9">
    <source>
        <dbReference type="SAM" id="MobiDB-lite"/>
    </source>
</evidence>
<dbReference type="GO" id="GO:0003677">
    <property type="term" value="F:DNA binding"/>
    <property type="evidence" value="ECO:0007669"/>
    <property type="project" value="UniProtKB-KW"/>
</dbReference>
<feature type="compositionally biased region" description="Basic and acidic residues" evidence="9">
    <location>
        <begin position="161"/>
        <end position="175"/>
    </location>
</feature>
<keyword evidence="6" id="KW-0238">DNA-binding</keyword>
<evidence type="ECO:0000256" key="3">
    <source>
        <dbReference type="ARBA" id="ARBA00022771"/>
    </source>
</evidence>
<dbReference type="GO" id="GO:0008270">
    <property type="term" value="F:zinc ion binding"/>
    <property type="evidence" value="ECO:0007669"/>
    <property type="project" value="UniProtKB-KW"/>
</dbReference>
<keyword evidence="7" id="KW-0804">Transcription</keyword>
<dbReference type="SMART" id="SM00391">
    <property type="entry name" value="MBD"/>
    <property type="match status" value="1"/>
</dbReference>
<dbReference type="InterPro" id="IPR016177">
    <property type="entry name" value="DNA-bd_dom_sf"/>
</dbReference>
<dbReference type="PANTHER" id="PTHR12396:SF10">
    <property type="entry name" value="METHYL-CPG-BINDING DOMAIN-CONTAINING PROTEIN 1-RELATED"/>
    <property type="match status" value="1"/>
</dbReference>
<evidence type="ECO:0000256" key="7">
    <source>
        <dbReference type="ARBA" id="ARBA00023163"/>
    </source>
</evidence>
<proteinExistence type="predicted"/>
<evidence type="ECO:0000259" key="10">
    <source>
        <dbReference type="PROSITE" id="PS50982"/>
    </source>
</evidence>
<keyword evidence="13" id="KW-1185">Reference proteome</keyword>
<keyword evidence="5" id="KW-0805">Transcription regulation</keyword>
<organism evidence="12 13">
    <name type="scientific">Dillenia turbinata</name>
    <dbReference type="NCBI Taxonomy" id="194707"/>
    <lineage>
        <taxon>Eukaryota</taxon>
        <taxon>Viridiplantae</taxon>
        <taxon>Streptophyta</taxon>
        <taxon>Embryophyta</taxon>
        <taxon>Tracheophyta</taxon>
        <taxon>Spermatophyta</taxon>
        <taxon>Magnoliopsida</taxon>
        <taxon>eudicotyledons</taxon>
        <taxon>Gunneridae</taxon>
        <taxon>Pentapetalae</taxon>
        <taxon>Dilleniales</taxon>
        <taxon>Dilleniaceae</taxon>
        <taxon>Dillenia</taxon>
    </lineage>
</organism>
<name>A0AAN8VV80_9MAGN</name>
<evidence type="ECO:0000256" key="1">
    <source>
        <dbReference type="ARBA" id="ARBA00004123"/>
    </source>
</evidence>
<keyword evidence="3" id="KW-0863">Zinc-finger</keyword>
<dbReference type="PANTHER" id="PTHR12396">
    <property type="entry name" value="METHYL-CPG BINDING PROTEIN, MBD"/>
    <property type="match status" value="1"/>
</dbReference>
<dbReference type="Gene3D" id="3.30.40.100">
    <property type="match status" value="1"/>
</dbReference>
<dbReference type="GO" id="GO:0005634">
    <property type="term" value="C:nucleus"/>
    <property type="evidence" value="ECO:0007669"/>
    <property type="project" value="UniProtKB-SubCell"/>
</dbReference>
<evidence type="ECO:0000313" key="13">
    <source>
        <dbReference type="Proteomes" id="UP001370490"/>
    </source>
</evidence>
<comment type="caution">
    <text evidence="12">The sequence shown here is derived from an EMBL/GenBank/DDBJ whole genome shotgun (WGS) entry which is preliminary data.</text>
</comment>
<feature type="domain" description="MBD" evidence="10">
    <location>
        <begin position="70"/>
        <end position="140"/>
    </location>
</feature>
<dbReference type="Pfam" id="PF07496">
    <property type="entry name" value="zf-CW"/>
    <property type="match status" value="1"/>
</dbReference>
<feature type="region of interest" description="Disordered" evidence="9">
    <location>
        <begin position="154"/>
        <end position="175"/>
    </location>
</feature>
<dbReference type="AlphaFoldDB" id="A0AAN8VV80"/>
<dbReference type="PROSITE" id="PS51050">
    <property type="entry name" value="ZF_CW"/>
    <property type="match status" value="1"/>
</dbReference>
<dbReference type="PROSITE" id="PS50982">
    <property type="entry name" value="MBD"/>
    <property type="match status" value="1"/>
</dbReference>
<evidence type="ECO:0000256" key="2">
    <source>
        <dbReference type="ARBA" id="ARBA00022723"/>
    </source>
</evidence>
<evidence type="ECO:0000256" key="6">
    <source>
        <dbReference type="ARBA" id="ARBA00023125"/>
    </source>
</evidence>
<dbReference type="Pfam" id="PF01429">
    <property type="entry name" value="MBD"/>
    <property type="match status" value="1"/>
</dbReference>
<sequence>MVKQKPHVETSIHAYAAQCENCWKWRIIPTQEEYEDIRSRVLDEPFVCSMKTDVSCEDPADIEYDATRTWALDKPNIPKTPVGFKRGLILRKDYSKLDAHYITPSGTKVRAPTHVENYLKAHPELVGISLSDFSFMTPRIAEDTIPEGVERKISSSRKKIKFSEKHESKADSEYQ</sequence>
<evidence type="ECO:0000259" key="11">
    <source>
        <dbReference type="PROSITE" id="PS51050"/>
    </source>
</evidence>
<evidence type="ECO:0000256" key="4">
    <source>
        <dbReference type="ARBA" id="ARBA00022833"/>
    </source>
</evidence>
<keyword evidence="8" id="KW-0539">Nucleus</keyword>
<dbReference type="EMBL" id="JBAMMX010000005">
    <property type="protein sequence ID" value="KAK6940880.1"/>
    <property type="molecule type" value="Genomic_DNA"/>
</dbReference>
<evidence type="ECO:0000256" key="5">
    <source>
        <dbReference type="ARBA" id="ARBA00023015"/>
    </source>
</evidence>